<feature type="region of interest" description="Disordered" evidence="2">
    <location>
        <begin position="75"/>
        <end position="108"/>
    </location>
</feature>
<reference evidence="3 4" key="1">
    <citation type="submission" date="2016-10" db="EMBL/GenBank/DDBJ databases">
        <authorList>
            <person name="de Groot N.N."/>
        </authorList>
    </citation>
    <scope>NUCLEOTIDE SEQUENCE [LARGE SCALE GENOMIC DNA]</scope>
    <source>
        <strain evidence="3 4">CGMCC 4.5506</strain>
    </source>
</reference>
<comment type="similarity">
    <text evidence="1">Belongs to the KdpC family.</text>
</comment>
<keyword evidence="1" id="KW-0472">Membrane</keyword>
<accession>A0A1G6M3P1</accession>
<comment type="subcellular location">
    <subcellularLocation>
        <location evidence="1">Cell membrane</location>
        <topology evidence="1">Single-pass membrane protein</topology>
    </subcellularLocation>
</comment>
<evidence type="ECO:0000313" key="3">
    <source>
        <dbReference type="EMBL" id="SDC50133.1"/>
    </source>
</evidence>
<protein>
    <recommendedName>
        <fullName evidence="1">Potassium-transporting ATPase KdpC subunit</fullName>
    </recommendedName>
    <alternativeName>
        <fullName evidence="1">ATP phosphohydrolase [potassium-transporting] C chain</fullName>
    </alternativeName>
    <alternativeName>
        <fullName evidence="1">Potassium-binding and translocating subunit C</fullName>
    </alternativeName>
    <alternativeName>
        <fullName evidence="1">Potassium-translocating ATPase C chain</fullName>
    </alternativeName>
</protein>
<evidence type="ECO:0000313" key="4">
    <source>
        <dbReference type="Proteomes" id="UP000199494"/>
    </source>
</evidence>
<dbReference type="GO" id="GO:0005886">
    <property type="term" value="C:plasma membrane"/>
    <property type="evidence" value="ECO:0007669"/>
    <property type="project" value="UniProtKB-SubCell"/>
</dbReference>
<keyword evidence="4" id="KW-1185">Reference proteome</keyword>
<dbReference type="AlphaFoldDB" id="A0A1G6M3P1"/>
<dbReference type="PIRSF" id="PIRSF001296">
    <property type="entry name" value="K_ATPase_KdpC"/>
    <property type="match status" value="1"/>
</dbReference>
<dbReference type="STRING" id="530584.SAMN05421630_102340"/>
<keyword evidence="1" id="KW-0067">ATP-binding</keyword>
<comment type="subunit">
    <text evidence="1">The system is composed of three essential subunits: KdpA, KdpB and KdpC.</text>
</comment>
<gene>
    <name evidence="1" type="primary">kdpC</name>
    <name evidence="3" type="ORF">SAMN05421630_102340</name>
</gene>
<evidence type="ECO:0000256" key="2">
    <source>
        <dbReference type="SAM" id="MobiDB-lite"/>
    </source>
</evidence>
<keyword evidence="1" id="KW-0812">Transmembrane</keyword>
<dbReference type="EMBL" id="FMZE01000002">
    <property type="protein sequence ID" value="SDC50133.1"/>
    <property type="molecule type" value="Genomic_DNA"/>
</dbReference>
<proteinExistence type="inferred from homology"/>
<dbReference type="HAMAP" id="MF_00276">
    <property type="entry name" value="KdpC"/>
    <property type="match status" value="1"/>
</dbReference>
<keyword evidence="1" id="KW-1133">Transmembrane helix</keyword>
<dbReference type="InterPro" id="IPR003820">
    <property type="entry name" value="KdpC"/>
</dbReference>
<keyword evidence="1" id="KW-0633">Potassium transport</keyword>
<dbReference type="PANTHER" id="PTHR30042">
    <property type="entry name" value="POTASSIUM-TRANSPORTING ATPASE C CHAIN"/>
    <property type="match status" value="1"/>
</dbReference>
<keyword evidence="1" id="KW-0813">Transport</keyword>
<organism evidence="3 4">
    <name type="scientific">Prauserella marina</name>
    <dbReference type="NCBI Taxonomy" id="530584"/>
    <lineage>
        <taxon>Bacteria</taxon>
        <taxon>Bacillati</taxon>
        <taxon>Actinomycetota</taxon>
        <taxon>Actinomycetes</taxon>
        <taxon>Pseudonocardiales</taxon>
        <taxon>Pseudonocardiaceae</taxon>
        <taxon>Prauserella</taxon>
    </lineage>
</organism>
<dbReference type="GO" id="GO:0008556">
    <property type="term" value="F:P-type potassium transmembrane transporter activity"/>
    <property type="evidence" value="ECO:0007669"/>
    <property type="project" value="InterPro"/>
</dbReference>
<dbReference type="Proteomes" id="UP000199494">
    <property type="component" value="Unassembled WGS sequence"/>
</dbReference>
<dbReference type="Pfam" id="PF02669">
    <property type="entry name" value="KdpC"/>
    <property type="match status" value="1"/>
</dbReference>
<dbReference type="PANTHER" id="PTHR30042:SF2">
    <property type="entry name" value="POTASSIUM-TRANSPORTING ATPASE KDPC SUBUNIT"/>
    <property type="match status" value="1"/>
</dbReference>
<dbReference type="GO" id="GO:0005524">
    <property type="term" value="F:ATP binding"/>
    <property type="evidence" value="ECO:0007669"/>
    <property type="project" value="UniProtKB-UniRule"/>
</dbReference>
<keyword evidence="1" id="KW-0547">Nucleotide-binding</keyword>
<keyword evidence="1" id="KW-0630">Potassium</keyword>
<evidence type="ECO:0000256" key="1">
    <source>
        <dbReference type="HAMAP-Rule" id="MF_00276"/>
    </source>
</evidence>
<sequence length="206" mass="21033">MTIVIKSLFAQTSAALRVLLVFTVLLGVLYPLGVWAVSRIPGLAHNAEGSLVEYRGAAAGSALIGVDPVFTGPPSADPWFHTRPSASADTPLGQGDPATSGGSNKSAVNPEQVELVGQRKERIAAREGVEPGAVPPEAVTASASGVDPGISTAYAELQVPRVARNNGLDPALVRGLVRAATETQGIGIASVNVLELNLAVRASARG</sequence>
<name>A0A1G6M3P1_9PSEU</name>
<keyword evidence="1" id="KW-0406">Ion transport</keyword>
<keyword evidence="1" id="KW-1003">Cell membrane</keyword>
<comment type="function">
    <text evidence="1">Part of the high-affinity ATP-driven potassium transport (or Kdp) system, which catalyzes the hydrolysis of ATP coupled with the electrogenic transport of potassium into the cytoplasm. This subunit acts as a catalytic chaperone that increases the ATP-binding affinity of the ATP-hydrolyzing subunit KdpB by the formation of a transient KdpB/KdpC/ATP ternary complex.</text>
</comment>